<organism evidence="1 2">
    <name type="scientific">Gossypium trilobum</name>
    <dbReference type="NCBI Taxonomy" id="34281"/>
    <lineage>
        <taxon>Eukaryota</taxon>
        <taxon>Viridiplantae</taxon>
        <taxon>Streptophyta</taxon>
        <taxon>Embryophyta</taxon>
        <taxon>Tracheophyta</taxon>
        <taxon>Spermatophyta</taxon>
        <taxon>Magnoliopsida</taxon>
        <taxon>eudicotyledons</taxon>
        <taxon>Gunneridae</taxon>
        <taxon>Pentapetalae</taxon>
        <taxon>rosids</taxon>
        <taxon>malvids</taxon>
        <taxon>Malvales</taxon>
        <taxon>Malvaceae</taxon>
        <taxon>Malvoideae</taxon>
        <taxon>Gossypium</taxon>
    </lineage>
</organism>
<reference evidence="1 2" key="1">
    <citation type="journal article" date="2019" name="Genome Biol. Evol.">
        <title>Insights into the evolution of the New World diploid cottons (Gossypium, subgenus Houzingenia) based on genome sequencing.</title>
        <authorList>
            <person name="Grover C.E."/>
            <person name="Arick M.A. 2nd"/>
            <person name="Thrash A."/>
            <person name="Conover J.L."/>
            <person name="Sanders W.S."/>
            <person name="Peterson D.G."/>
            <person name="Frelichowski J.E."/>
            <person name="Scheffler J.A."/>
            <person name="Scheffler B.E."/>
            <person name="Wendel J.F."/>
        </authorList>
    </citation>
    <scope>NUCLEOTIDE SEQUENCE [LARGE SCALE GENOMIC DNA]</scope>
    <source>
        <strain evidence="1">8</strain>
        <tissue evidence="1">Leaf</tissue>
    </source>
</reference>
<comment type="caution">
    <text evidence="1">The sequence shown here is derived from an EMBL/GenBank/DDBJ whole genome shotgun (WGS) entry which is preliminary data.</text>
</comment>
<dbReference type="Proteomes" id="UP000593568">
    <property type="component" value="Unassembled WGS sequence"/>
</dbReference>
<protein>
    <submittedName>
        <fullName evidence="1">Uncharacterized protein</fullName>
    </submittedName>
</protein>
<accession>A0A7J9FH41</accession>
<evidence type="ECO:0000313" key="1">
    <source>
        <dbReference type="EMBL" id="MBA0784632.1"/>
    </source>
</evidence>
<dbReference type="EMBL" id="JABEZW010215743">
    <property type="protein sequence ID" value="MBA0784632.1"/>
    <property type="molecule type" value="Genomic_DNA"/>
</dbReference>
<evidence type="ECO:0000313" key="2">
    <source>
        <dbReference type="Proteomes" id="UP000593568"/>
    </source>
</evidence>
<name>A0A7J9FH41_9ROSI</name>
<sequence length="113" mass="12903">MTWKVELIKILFTPMEARTICCIPFSIYTIGDKMVWCTDNSGMYTVKTMTPIWKSPQEPFVKVNFDSAFKATLYHSYSSFVIRYSRGSVMGSGTVLNKFVSDPFRTEAIACLE</sequence>
<gene>
    <name evidence="1" type="ORF">Gotri_006873</name>
</gene>
<feature type="non-terminal residue" evidence="1">
    <location>
        <position position="113"/>
    </location>
</feature>
<dbReference type="AlphaFoldDB" id="A0A7J9FH41"/>
<keyword evidence="2" id="KW-1185">Reference proteome</keyword>
<proteinExistence type="predicted"/>